<dbReference type="InterPro" id="IPR001129">
    <property type="entry name" value="Membr-assoc_MAPEG"/>
</dbReference>
<reference evidence="5 6" key="1">
    <citation type="submission" date="2017-12" db="EMBL/GenBank/DDBJ databases">
        <title>Kangiella profundi FT102 completed genome.</title>
        <authorList>
            <person name="Xu J."/>
            <person name="Wang J."/>
            <person name="Lu Y."/>
        </authorList>
    </citation>
    <scope>NUCLEOTIDE SEQUENCE [LARGE SCALE GENOMIC DNA]</scope>
    <source>
        <strain evidence="5 6">FT102</strain>
    </source>
</reference>
<gene>
    <name evidence="5" type="ORF">CW740_11315</name>
</gene>
<name>A0A2K9ATR3_9GAMM</name>
<sequence length="142" mass="16320">MTQPIILPLVAMVFLTIIVAIVMYRRRVSYMKAERIHPQKVHSRKGGLEHFDDTRASDNYMNLFELPILFYAAIFTSMLTNNSSTLMVALAWAFVAFRIAHSVIHCSYNKVMHRFTAFILSFITLTALWLVLASNLIFGTQF</sequence>
<keyword evidence="3" id="KW-1133">Transmembrane helix</keyword>
<evidence type="ECO:0000256" key="2">
    <source>
        <dbReference type="ARBA" id="ARBA00022692"/>
    </source>
</evidence>
<comment type="subcellular location">
    <subcellularLocation>
        <location evidence="1">Membrane</location>
    </subcellularLocation>
</comment>
<dbReference type="OrthoDB" id="328594at2"/>
<dbReference type="Gene3D" id="1.20.120.550">
    <property type="entry name" value="Membrane associated eicosanoid/glutathione metabolism-like domain"/>
    <property type="match status" value="1"/>
</dbReference>
<evidence type="ECO:0000256" key="1">
    <source>
        <dbReference type="ARBA" id="ARBA00004370"/>
    </source>
</evidence>
<evidence type="ECO:0000256" key="4">
    <source>
        <dbReference type="ARBA" id="ARBA00023136"/>
    </source>
</evidence>
<protein>
    <submittedName>
        <fullName evidence="5">Uncharacterized protein</fullName>
    </submittedName>
</protein>
<evidence type="ECO:0000313" key="5">
    <source>
        <dbReference type="EMBL" id="AUD79803.1"/>
    </source>
</evidence>
<evidence type="ECO:0000313" key="6">
    <source>
        <dbReference type="Proteomes" id="UP000232693"/>
    </source>
</evidence>
<dbReference type="InterPro" id="IPR023352">
    <property type="entry name" value="MAPEG-like_dom_sf"/>
</dbReference>
<organism evidence="5 6">
    <name type="scientific">Kangiella profundi</name>
    <dbReference type="NCBI Taxonomy" id="1561924"/>
    <lineage>
        <taxon>Bacteria</taxon>
        <taxon>Pseudomonadati</taxon>
        <taxon>Pseudomonadota</taxon>
        <taxon>Gammaproteobacteria</taxon>
        <taxon>Kangiellales</taxon>
        <taxon>Kangiellaceae</taxon>
        <taxon>Kangiella</taxon>
    </lineage>
</organism>
<dbReference type="Proteomes" id="UP000232693">
    <property type="component" value="Chromosome"/>
</dbReference>
<dbReference type="RefSeq" id="WP_106647597.1">
    <property type="nucleotide sequence ID" value="NZ_BMGO01000001.1"/>
</dbReference>
<dbReference type="KEGG" id="kpd:CW740_11315"/>
<accession>A0A2K9ATR3</accession>
<dbReference type="Pfam" id="PF01124">
    <property type="entry name" value="MAPEG"/>
    <property type="match status" value="1"/>
</dbReference>
<dbReference type="SUPFAM" id="SSF161084">
    <property type="entry name" value="MAPEG domain-like"/>
    <property type="match status" value="1"/>
</dbReference>
<evidence type="ECO:0000256" key="3">
    <source>
        <dbReference type="ARBA" id="ARBA00022989"/>
    </source>
</evidence>
<keyword evidence="6" id="KW-1185">Reference proteome</keyword>
<dbReference type="AlphaFoldDB" id="A0A2K9ATR3"/>
<dbReference type="EMBL" id="CP025120">
    <property type="protein sequence ID" value="AUD79803.1"/>
    <property type="molecule type" value="Genomic_DNA"/>
</dbReference>
<keyword evidence="2" id="KW-0812">Transmembrane</keyword>
<proteinExistence type="predicted"/>
<dbReference type="GO" id="GO:0016020">
    <property type="term" value="C:membrane"/>
    <property type="evidence" value="ECO:0007669"/>
    <property type="project" value="UniProtKB-SubCell"/>
</dbReference>
<keyword evidence="4" id="KW-0472">Membrane</keyword>